<evidence type="ECO:0000256" key="7">
    <source>
        <dbReference type="SAM" id="MobiDB-lite"/>
    </source>
</evidence>
<feature type="transmembrane region" description="Helical" evidence="8">
    <location>
        <begin position="201"/>
        <end position="220"/>
    </location>
</feature>
<keyword evidence="4 8" id="KW-0812">Transmembrane</keyword>
<dbReference type="PANTHER" id="PTHR43045:SF1">
    <property type="entry name" value="SHIKIMATE TRANSPORTER"/>
    <property type="match status" value="1"/>
</dbReference>
<dbReference type="Pfam" id="PF00083">
    <property type="entry name" value="Sugar_tr"/>
    <property type="match status" value="1"/>
</dbReference>
<keyword evidence="5 8" id="KW-1133">Transmembrane helix</keyword>
<keyword evidence="11" id="KW-1185">Reference proteome</keyword>
<protein>
    <submittedName>
        <fullName evidence="10">MFS transporter</fullName>
    </submittedName>
</protein>
<dbReference type="PANTHER" id="PTHR43045">
    <property type="entry name" value="SHIKIMATE TRANSPORTER"/>
    <property type="match status" value="1"/>
</dbReference>
<evidence type="ECO:0000256" key="2">
    <source>
        <dbReference type="ARBA" id="ARBA00022448"/>
    </source>
</evidence>
<comment type="caution">
    <text evidence="10">The sequence shown here is derived from an EMBL/GenBank/DDBJ whole genome shotgun (WGS) entry which is preliminary data.</text>
</comment>
<dbReference type="InterPro" id="IPR005828">
    <property type="entry name" value="MFS_sugar_transport-like"/>
</dbReference>
<keyword evidence="2" id="KW-0813">Transport</keyword>
<evidence type="ECO:0000256" key="6">
    <source>
        <dbReference type="ARBA" id="ARBA00023136"/>
    </source>
</evidence>
<sequence>MNDSAPPGTTAGRPATAPPALDEKTASKVAIGALVGNALEWYDFFLFTTAAALVFNVQYFVSDDAVTSALASFATLAVGFIARPLGGLLFGRMGDRVGRRTTLLVTIVLIGVTTGLIGLLPNFFTIGLAAPVLLTLLRVVQGLALGGEWSGAIIIAVEHAPPAKRGRFAALPQIGSPIGTLMSSGAFVLVSLLSQDTFDSWGWRLPFLAAIPLLLVGLFIRTQLEESPEFTRLLENNEVAHAPISTVLRESWRQVLAGAAVAFLGMGGFYLVTTFVISYGTRILELDSTLLLIGTLSAATVEIGVIVVAGRLTEAFGASRVVVVGGLATALAAFPVFWLIETANPLLVVLGMTLGVAGLSFPYGACGTALAGLFRPQLRYSGVAIASNGAAMLSGCVPLIATAVFAASGDQIWTAAALFVTIALITVAGGLLTPRLSIAEAGVTRR</sequence>
<evidence type="ECO:0000313" key="11">
    <source>
        <dbReference type="Proteomes" id="UP001595847"/>
    </source>
</evidence>
<dbReference type="CDD" id="cd17369">
    <property type="entry name" value="MFS_ShiA_like"/>
    <property type="match status" value="1"/>
</dbReference>
<feature type="transmembrane region" description="Helical" evidence="8">
    <location>
        <begin position="412"/>
        <end position="432"/>
    </location>
</feature>
<evidence type="ECO:0000256" key="8">
    <source>
        <dbReference type="SAM" id="Phobius"/>
    </source>
</evidence>
<dbReference type="RefSeq" id="WP_378529208.1">
    <property type="nucleotide sequence ID" value="NZ_JBHSBH010000001.1"/>
</dbReference>
<feature type="transmembrane region" description="Helical" evidence="8">
    <location>
        <begin position="136"/>
        <end position="157"/>
    </location>
</feature>
<feature type="transmembrane region" description="Helical" evidence="8">
    <location>
        <begin position="67"/>
        <end position="90"/>
    </location>
</feature>
<dbReference type="InterPro" id="IPR005829">
    <property type="entry name" value="Sugar_transporter_CS"/>
</dbReference>
<reference evidence="11" key="1">
    <citation type="journal article" date="2019" name="Int. J. Syst. Evol. Microbiol.">
        <title>The Global Catalogue of Microorganisms (GCM) 10K type strain sequencing project: providing services to taxonomists for standard genome sequencing and annotation.</title>
        <authorList>
            <consortium name="The Broad Institute Genomics Platform"/>
            <consortium name="The Broad Institute Genome Sequencing Center for Infectious Disease"/>
            <person name="Wu L."/>
            <person name="Ma J."/>
        </authorList>
    </citation>
    <scope>NUCLEOTIDE SEQUENCE [LARGE SCALE GENOMIC DNA]</scope>
    <source>
        <strain evidence="11">TBRC 1826</strain>
    </source>
</reference>
<feature type="transmembrane region" description="Helical" evidence="8">
    <location>
        <begin position="255"/>
        <end position="277"/>
    </location>
</feature>
<evidence type="ECO:0000259" key="9">
    <source>
        <dbReference type="PROSITE" id="PS50850"/>
    </source>
</evidence>
<keyword evidence="6 8" id="KW-0472">Membrane</keyword>
<evidence type="ECO:0000256" key="4">
    <source>
        <dbReference type="ARBA" id="ARBA00022692"/>
    </source>
</evidence>
<dbReference type="EMBL" id="JBHSBH010000001">
    <property type="protein sequence ID" value="MFC3994333.1"/>
    <property type="molecule type" value="Genomic_DNA"/>
</dbReference>
<dbReference type="PROSITE" id="PS00217">
    <property type="entry name" value="SUGAR_TRANSPORT_2"/>
    <property type="match status" value="1"/>
</dbReference>
<feature type="transmembrane region" description="Helical" evidence="8">
    <location>
        <begin position="383"/>
        <end position="406"/>
    </location>
</feature>
<evidence type="ECO:0000256" key="3">
    <source>
        <dbReference type="ARBA" id="ARBA00022475"/>
    </source>
</evidence>
<name>A0ABV8FGW7_9ACTN</name>
<feature type="region of interest" description="Disordered" evidence="7">
    <location>
        <begin position="1"/>
        <end position="20"/>
    </location>
</feature>
<proteinExistence type="predicted"/>
<dbReference type="PROSITE" id="PS50850">
    <property type="entry name" value="MFS"/>
    <property type="match status" value="1"/>
</dbReference>
<dbReference type="InterPro" id="IPR036259">
    <property type="entry name" value="MFS_trans_sf"/>
</dbReference>
<feature type="transmembrane region" description="Helical" evidence="8">
    <location>
        <begin position="289"/>
        <end position="309"/>
    </location>
</feature>
<evidence type="ECO:0000256" key="5">
    <source>
        <dbReference type="ARBA" id="ARBA00022989"/>
    </source>
</evidence>
<feature type="transmembrane region" description="Helical" evidence="8">
    <location>
        <begin position="346"/>
        <end position="371"/>
    </location>
</feature>
<organism evidence="10 11">
    <name type="scientific">Nocardiopsis sediminis</name>
    <dbReference type="NCBI Taxonomy" id="1778267"/>
    <lineage>
        <taxon>Bacteria</taxon>
        <taxon>Bacillati</taxon>
        <taxon>Actinomycetota</taxon>
        <taxon>Actinomycetes</taxon>
        <taxon>Streptosporangiales</taxon>
        <taxon>Nocardiopsidaceae</taxon>
        <taxon>Nocardiopsis</taxon>
    </lineage>
</organism>
<evidence type="ECO:0000313" key="10">
    <source>
        <dbReference type="EMBL" id="MFC3994333.1"/>
    </source>
</evidence>
<gene>
    <name evidence="10" type="ORF">ACFOVU_00280</name>
</gene>
<dbReference type="InterPro" id="IPR020846">
    <property type="entry name" value="MFS_dom"/>
</dbReference>
<dbReference type="Proteomes" id="UP001595847">
    <property type="component" value="Unassembled WGS sequence"/>
</dbReference>
<evidence type="ECO:0000256" key="1">
    <source>
        <dbReference type="ARBA" id="ARBA00004651"/>
    </source>
</evidence>
<dbReference type="SUPFAM" id="SSF103473">
    <property type="entry name" value="MFS general substrate transporter"/>
    <property type="match status" value="1"/>
</dbReference>
<comment type="subcellular location">
    <subcellularLocation>
        <location evidence="1">Cell membrane</location>
        <topology evidence="1">Multi-pass membrane protein</topology>
    </subcellularLocation>
</comment>
<feature type="transmembrane region" description="Helical" evidence="8">
    <location>
        <begin position="102"/>
        <end position="124"/>
    </location>
</feature>
<feature type="domain" description="Major facilitator superfamily (MFS) profile" evidence="9">
    <location>
        <begin position="29"/>
        <end position="441"/>
    </location>
</feature>
<feature type="transmembrane region" description="Helical" evidence="8">
    <location>
        <begin position="178"/>
        <end position="195"/>
    </location>
</feature>
<feature type="transmembrane region" description="Helical" evidence="8">
    <location>
        <begin position="41"/>
        <end position="61"/>
    </location>
</feature>
<dbReference type="Gene3D" id="1.20.1250.20">
    <property type="entry name" value="MFS general substrate transporter like domains"/>
    <property type="match status" value="2"/>
</dbReference>
<feature type="transmembrane region" description="Helical" evidence="8">
    <location>
        <begin position="321"/>
        <end position="340"/>
    </location>
</feature>
<accession>A0ABV8FGW7</accession>
<keyword evidence="3" id="KW-1003">Cell membrane</keyword>